<keyword evidence="4" id="KW-1185">Reference proteome</keyword>
<organism evidence="3 4">
    <name type="scientific">Isosphaera pallida (strain ATCC 43644 / DSM 9630 / IS1B)</name>
    <dbReference type="NCBI Taxonomy" id="575540"/>
    <lineage>
        <taxon>Bacteria</taxon>
        <taxon>Pseudomonadati</taxon>
        <taxon>Planctomycetota</taxon>
        <taxon>Planctomycetia</taxon>
        <taxon>Isosphaerales</taxon>
        <taxon>Isosphaeraceae</taxon>
        <taxon>Isosphaera</taxon>
    </lineage>
</organism>
<dbReference type="eggNOG" id="COG0745">
    <property type="taxonomic scope" value="Bacteria"/>
</dbReference>
<dbReference type="Proteomes" id="UP000008631">
    <property type="component" value="Chromosome"/>
</dbReference>
<evidence type="ECO:0000313" key="4">
    <source>
        <dbReference type="Proteomes" id="UP000008631"/>
    </source>
</evidence>
<dbReference type="SUPFAM" id="SSF52172">
    <property type="entry name" value="CheY-like"/>
    <property type="match status" value="1"/>
</dbReference>
<dbReference type="HOGENOM" id="CLU_1029652_0_0_0"/>
<dbReference type="Pfam" id="PF00072">
    <property type="entry name" value="Response_reg"/>
    <property type="match status" value="1"/>
</dbReference>
<dbReference type="KEGG" id="ipa:Isop_1286"/>
<dbReference type="Gene3D" id="3.40.50.2300">
    <property type="match status" value="1"/>
</dbReference>
<dbReference type="OrthoDB" id="9759232at2"/>
<dbReference type="PANTHER" id="PTHR43228">
    <property type="entry name" value="TWO-COMPONENT RESPONSE REGULATOR"/>
    <property type="match status" value="1"/>
</dbReference>
<proteinExistence type="predicted"/>
<reference evidence="3 4" key="2">
    <citation type="journal article" date="2011" name="Stand. Genomic Sci.">
        <title>Complete genome sequence of Isosphaera pallida type strain (IS1B).</title>
        <authorList>
            <consortium name="US DOE Joint Genome Institute (JGI-PGF)"/>
            <person name="Goker M."/>
            <person name="Cleland D."/>
            <person name="Saunders E."/>
            <person name="Lapidus A."/>
            <person name="Nolan M."/>
            <person name="Lucas S."/>
            <person name="Hammon N."/>
            <person name="Deshpande S."/>
            <person name="Cheng J.F."/>
            <person name="Tapia R."/>
            <person name="Han C."/>
            <person name="Goodwin L."/>
            <person name="Pitluck S."/>
            <person name="Liolios K."/>
            <person name="Pagani I."/>
            <person name="Ivanova N."/>
            <person name="Mavromatis K."/>
            <person name="Pati A."/>
            <person name="Chen A."/>
            <person name="Palaniappan K."/>
            <person name="Land M."/>
            <person name="Hauser L."/>
            <person name="Chang Y.J."/>
            <person name="Jeffries C.D."/>
            <person name="Detter J.C."/>
            <person name="Beck B."/>
            <person name="Woyke T."/>
            <person name="Bristow J."/>
            <person name="Eisen J.A."/>
            <person name="Markowitz V."/>
            <person name="Hugenholtz P."/>
            <person name="Kyrpides N.C."/>
            <person name="Klenk H.P."/>
        </authorList>
    </citation>
    <scope>NUCLEOTIDE SEQUENCE [LARGE SCALE GENOMIC DNA]</scope>
    <source>
        <strain evidence="4">ATCC 43644 / DSM 9630 / IS1B</strain>
    </source>
</reference>
<dbReference type="SUPFAM" id="SSF47226">
    <property type="entry name" value="Histidine-containing phosphotransfer domain, HPT domain"/>
    <property type="match status" value="1"/>
</dbReference>
<evidence type="ECO:0000259" key="2">
    <source>
        <dbReference type="PROSITE" id="PS50110"/>
    </source>
</evidence>
<protein>
    <submittedName>
        <fullName evidence="3">Response regulator receiver protein</fullName>
    </submittedName>
</protein>
<gene>
    <name evidence="3" type="ordered locus">Isop_1286</name>
</gene>
<feature type="domain" description="Response regulatory" evidence="2">
    <location>
        <begin position="32"/>
        <end position="146"/>
    </location>
</feature>
<dbReference type="AlphaFoldDB" id="E8QWI0"/>
<evidence type="ECO:0000313" key="3">
    <source>
        <dbReference type="EMBL" id="ADV61872.1"/>
    </source>
</evidence>
<dbReference type="STRING" id="575540.Isop_1286"/>
<keyword evidence="1" id="KW-0597">Phosphoprotein</keyword>
<feature type="modified residue" description="4-aspartylphosphate" evidence="1">
    <location>
        <position position="81"/>
    </location>
</feature>
<dbReference type="InterPro" id="IPR011006">
    <property type="entry name" value="CheY-like_superfamily"/>
</dbReference>
<dbReference type="EMBL" id="CP002353">
    <property type="protein sequence ID" value="ADV61872.1"/>
    <property type="molecule type" value="Genomic_DNA"/>
</dbReference>
<name>E8QWI0_ISOPI</name>
<dbReference type="InParanoid" id="E8QWI0"/>
<dbReference type="GO" id="GO:0000160">
    <property type="term" value="P:phosphorelay signal transduction system"/>
    <property type="evidence" value="ECO:0007669"/>
    <property type="project" value="InterPro"/>
</dbReference>
<dbReference type="InterPro" id="IPR036641">
    <property type="entry name" value="HPT_dom_sf"/>
</dbReference>
<evidence type="ECO:0000256" key="1">
    <source>
        <dbReference type="PROSITE-ProRule" id="PRU00169"/>
    </source>
</evidence>
<dbReference type="InterPro" id="IPR001789">
    <property type="entry name" value="Sig_transdc_resp-reg_receiver"/>
</dbReference>
<dbReference type="PROSITE" id="PS50110">
    <property type="entry name" value="RESPONSE_REGULATORY"/>
    <property type="match status" value="1"/>
</dbReference>
<sequence length="270" mass="29877">MEMGLRNYNTTANLTVLPSGVADAQPQARRFRVLVAESRWDVARLINRFLTRLDCATDVVVNAAAAVGACRLKWYDLALLDLEMARSQGFYAAFRMRAQGFQQPIVAITSRRGEVRLGGRPPMGFDDYLLKPFGIDRLRTIIQGIKREMTTLDPFSTAADSPSPDPAAMSIPSGAASDLVELLTYLSRLPETCWTLQEAQQQRKGYIIAAFAHQIVGMADLHELGPLKGVAARLGQAAHSGDWNRVQICLDSLKEIAQIYLDSMSRRPPK</sequence>
<dbReference type="InterPro" id="IPR052048">
    <property type="entry name" value="ST_Response_Regulator"/>
</dbReference>
<accession>E8QWI0</accession>
<dbReference type="SMART" id="SM00448">
    <property type="entry name" value="REC"/>
    <property type="match status" value="1"/>
</dbReference>
<reference key="1">
    <citation type="submission" date="2010-11" db="EMBL/GenBank/DDBJ databases">
        <title>The complete sequence of chromosome of Isophaera pallida ATCC 43644.</title>
        <authorList>
            <consortium name="US DOE Joint Genome Institute (JGI-PGF)"/>
            <person name="Lucas S."/>
            <person name="Copeland A."/>
            <person name="Lapidus A."/>
            <person name="Bruce D."/>
            <person name="Goodwin L."/>
            <person name="Pitluck S."/>
            <person name="Kyrpides N."/>
            <person name="Mavromatis K."/>
            <person name="Pagani I."/>
            <person name="Ivanova N."/>
            <person name="Saunders E."/>
            <person name="Brettin T."/>
            <person name="Detter J.C."/>
            <person name="Han C."/>
            <person name="Tapia R."/>
            <person name="Land M."/>
            <person name="Hauser L."/>
            <person name="Markowitz V."/>
            <person name="Cheng J.-F."/>
            <person name="Hugenholtz P."/>
            <person name="Woyke T."/>
            <person name="Wu D."/>
            <person name="Eisen J.A."/>
        </authorList>
    </citation>
    <scope>NUCLEOTIDE SEQUENCE</scope>
    <source>
        <strain>ATCC 43644</strain>
    </source>
</reference>
<dbReference type="PANTHER" id="PTHR43228:SF1">
    <property type="entry name" value="TWO-COMPONENT RESPONSE REGULATOR ARR22"/>
    <property type="match status" value="1"/>
</dbReference>